<accession>A0A5B7J2I5</accession>
<comment type="caution">
    <text evidence="2">The sequence shown here is derived from an EMBL/GenBank/DDBJ whole genome shotgun (WGS) entry which is preliminary data.</text>
</comment>
<reference evidence="2 3" key="1">
    <citation type="submission" date="2019-05" db="EMBL/GenBank/DDBJ databases">
        <title>Another draft genome of Portunus trituberculatus and its Hox gene families provides insights of decapod evolution.</title>
        <authorList>
            <person name="Jeong J.-H."/>
            <person name="Song I."/>
            <person name="Kim S."/>
            <person name="Choi T."/>
            <person name="Kim D."/>
            <person name="Ryu S."/>
            <person name="Kim W."/>
        </authorList>
    </citation>
    <scope>NUCLEOTIDE SEQUENCE [LARGE SCALE GENOMIC DNA]</scope>
    <source>
        <tissue evidence="2">Muscle</tissue>
    </source>
</reference>
<keyword evidence="3" id="KW-1185">Reference proteome</keyword>
<dbReference type="EMBL" id="VSRR010075802">
    <property type="protein sequence ID" value="MPC87847.1"/>
    <property type="molecule type" value="Genomic_DNA"/>
</dbReference>
<feature type="compositionally biased region" description="Basic and acidic residues" evidence="1">
    <location>
        <begin position="62"/>
        <end position="76"/>
    </location>
</feature>
<feature type="region of interest" description="Disordered" evidence="1">
    <location>
        <begin position="22"/>
        <end position="97"/>
    </location>
</feature>
<protein>
    <submittedName>
        <fullName evidence="2">Uncharacterized protein</fullName>
    </submittedName>
</protein>
<proteinExistence type="predicted"/>
<sequence>MILCVCIGKSVESFSQRAQYHENRKAGKIGQPSSTCKSGGSGRQCKAAEERGRLTLTHASRSAHEARRTRDPDAEPFHCGGETPHHRKKEYLHRKAI</sequence>
<dbReference type="AlphaFoldDB" id="A0A5B7J2I5"/>
<organism evidence="2 3">
    <name type="scientific">Portunus trituberculatus</name>
    <name type="common">Swimming crab</name>
    <name type="synonym">Neptunus trituberculatus</name>
    <dbReference type="NCBI Taxonomy" id="210409"/>
    <lineage>
        <taxon>Eukaryota</taxon>
        <taxon>Metazoa</taxon>
        <taxon>Ecdysozoa</taxon>
        <taxon>Arthropoda</taxon>
        <taxon>Crustacea</taxon>
        <taxon>Multicrustacea</taxon>
        <taxon>Malacostraca</taxon>
        <taxon>Eumalacostraca</taxon>
        <taxon>Eucarida</taxon>
        <taxon>Decapoda</taxon>
        <taxon>Pleocyemata</taxon>
        <taxon>Brachyura</taxon>
        <taxon>Eubrachyura</taxon>
        <taxon>Portunoidea</taxon>
        <taxon>Portunidae</taxon>
        <taxon>Portuninae</taxon>
        <taxon>Portunus</taxon>
    </lineage>
</organism>
<evidence type="ECO:0000256" key="1">
    <source>
        <dbReference type="SAM" id="MobiDB-lite"/>
    </source>
</evidence>
<name>A0A5B7J2I5_PORTR</name>
<feature type="compositionally biased region" description="Basic residues" evidence="1">
    <location>
        <begin position="85"/>
        <end position="97"/>
    </location>
</feature>
<evidence type="ECO:0000313" key="3">
    <source>
        <dbReference type="Proteomes" id="UP000324222"/>
    </source>
</evidence>
<evidence type="ECO:0000313" key="2">
    <source>
        <dbReference type="EMBL" id="MPC87847.1"/>
    </source>
</evidence>
<dbReference type="Proteomes" id="UP000324222">
    <property type="component" value="Unassembled WGS sequence"/>
</dbReference>
<gene>
    <name evidence="2" type="ORF">E2C01_082726</name>
</gene>